<dbReference type="Proteomes" id="UP000027456">
    <property type="component" value="Unassembled WGS sequence"/>
</dbReference>
<keyword evidence="2" id="KW-0378">Hydrolase</keyword>
<accession>A0A074RFD2</accession>
<dbReference type="STRING" id="1423351.A0A074RFD2"/>
<keyword evidence="3" id="KW-1185">Reference proteome</keyword>
<feature type="domain" description="Tc1-like transposase DDE" evidence="1">
    <location>
        <begin position="421"/>
        <end position="463"/>
    </location>
</feature>
<proteinExistence type="predicted"/>
<protein>
    <submittedName>
        <fullName evidence="2">DDE family endonuclease</fullName>
    </submittedName>
</protein>
<dbReference type="GO" id="GO:0003676">
    <property type="term" value="F:nucleic acid binding"/>
    <property type="evidence" value="ECO:0007669"/>
    <property type="project" value="InterPro"/>
</dbReference>
<keyword evidence="2" id="KW-0255">Endonuclease</keyword>
<gene>
    <name evidence="2" type="ORF">V565_240280</name>
</gene>
<name>A0A074RFD2_9AGAM</name>
<organism evidence="2 3">
    <name type="scientific">Rhizoctonia solani 123E</name>
    <dbReference type="NCBI Taxonomy" id="1423351"/>
    <lineage>
        <taxon>Eukaryota</taxon>
        <taxon>Fungi</taxon>
        <taxon>Dikarya</taxon>
        <taxon>Basidiomycota</taxon>
        <taxon>Agaricomycotina</taxon>
        <taxon>Agaricomycetes</taxon>
        <taxon>Cantharellales</taxon>
        <taxon>Ceratobasidiaceae</taxon>
        <taxon>Rhizoctonia</taxon>
    </lineage>
</organism>
<sequence length="530" mass="60395">MKLIAASEMAAIVFRRGKWSARQVRIWIRAFQSERKLPSNVYGTWNGSVMEDEDLSAAMLQWLRSSEKGIYVAAQDVIDFFGTEAAVQFQHLFDAPPSLRTAQRWMHRMGYTWKKELRGQFVDGHERDDVKDYRKNYYVPEWTKLERRMRTWDSEGNKIPPQLNEGERVVVVWFHDESTFYAHDRRLTRWIHEQETARLFKKGEGVSLMVADFVSADYGWLRSRPVPPMAAPVVPGESTHEGGTLEDARVVFRAGKQRDGWFGTNHVVQQLSRAMSIVKKHYPHEEHVFIFDNATIHSKLPESAPNVYKMTLGPSKKVKGEEVGPSGETIKIEYAPAILPDGTIQQFYHPSNHPITDLQGTFKGMALILEERGIPGAQNLKRECPSTKQRQGCLPGSTNCCARRTMLNQPDILAQKSILQIQAAAEGFSVMYLPKYHCELNPIEQCWGAAKRVYRDFPSSSSEANLKKNMLAALDSVELKSIRRFAARSQRFVHAYGHGLSGSQAAWAAKQYRGHRIIPDTLLEAMDKLD</sequence>
<comment type="caution">
    <text evidence="2">The sequence shown here is derived from an EMBL/GenBank/DDBJ whole genome shotgun (WGS) entry which is preliminary data.</text>
</comment>
<dbReference type="Gene3D" id="3.30.420.10">
    <property type="entry name" value="Ribonuclease H-like superfamily/Ribonuclease H"/>
    <property type="match status" value="1"/>
</dbReference>
<evidence type="ECO:0000313" key="3">
    <source>
        <dbReference type="Proteomes" id="UP000027456"/>
    </source>
</evidence>
<dbReference type="AlphaFoldDB" id="A0A074RFD2"/>
<dbReference type="InterPro" id="IPR036397">
    <property type="entry name" value="RNaseH_sf"/>
</dbReference>
<evidence type="ECO:0000259" key="1">
    <source>
        <dbReference type="Pfam" id="PF13358"/>
    </source>
</evidence>
<dbReference type="OrthoDB" id="10039611at2759"/>
<dbReference type="EMBL" id="AZST01001486">
    <property type="protein sequence ID" value="KEP45801.1"/>
    <property type="molecule type" value="Genomic_DNA"/>
</dbReference>
<evidence type="ECO:0000313" key="2">
    <source>
        <dbReference type="EMBL" id="KEP45801.1"/>
    </source>
</evidence>
<dbReference type="HOGENOM" id="CLU_005726_1_0_1"/>
<dbReference type="GO" id="GO:0004519">
    <property type="term" value="F:endonuclease activity"/>
    <property type="evidence" value="ECO:0007669"/>
    <property type="project" value="UniProtKB-KW"/>
</dbReference>
<dbReference type="Pfam" id="PF13358">
    <property type="entry name" value="DDE_3"/>
    <property type="match status" value="1"/>
</dbReference>
<dbReference type="PANTHER" id="PTHR35871:SF1">
    <property type="entry name" value="CXC1-LIKE CYSTEINE CLUSTER ASSOCIATED WITH KDZ TRANSPOSASES DOMAIN-CONTAINING PROTEIN"/>
    <property type="match status" value="1"/>
</dbReference>
<dbReference type="PANTHER" id="PTHR35871">
    <property type="entry name" value="EXPRESSED PROTEIN"/>
    <property type="match status" value="1"/>
</dbReference>
<keyword evidence="2" id="KW-0540">Nuclease</keyword>
<reference evidence="2 3" key="1">
    <citation type="submission" date="2013-12" db="EMBL/GenBank/DDBJ databases">
        <authorList>
            <person name="Cubeta M."/>
            <person name="Pakala S."/>
            <person name="Fedorova N."/>
            <person name="Thomas E."/>
            <person name="Dean R."/>
            <person name="Jabaji S."/>
            <person name="Neate S."/>
            <person name="Toda T."/>
            <person name="Tavantzis S."/>
            <person name="Vilgalys R."/>
            <person name="Bharathan N."/>
            <person name="Pakala S."/>
            <person name="Losada L.S."/>
            <person name="Zafar N."/>
            <person name="Nierman W."/>
        </authorList>
    </citation>
    <scope>NUCLEOTIDE SEQUENCE [LARGE SCALE GENOMIC DNA]</scope>
    <source>
        <strain evidence="2 3">123E</strain>
    </source>
</reference>
<dbReference type="InterPro" id="IPR038717">
    <property type="entry name" value="Tc1-like_DDE_dom"/>
</dbReference>